<evidence type="ECO:0000313" key="11">
    <source>
        <dbReference type="Proteomes" id="UP000250744"/>
    </source>
</evidence>
<dbReference type="Proteomes" id="UP000250744">
    <property type="component" value="Unassembled WGS sequence"/>
</dbReference>
<dbReference type="Pfam" id="PF03739">
    <property type="entry name" value="LptF_LptG"/>
    <property type="match status" value="1"/>
</dbReference>
<feature type="transmembrane region" description="Helical" evidence="9">
    <location>
        <begin position="332"/>
        <end position="350"/>
    </location>
</feature>
<feature type="transmembrane region" description="Helical" evidence="9">
    <location>
        <begin position="101"/>
        <end position="121"/>
    </location>
</feature>
<proteinExistence type="inferred from homology"/>
<dbReference type="OrthoDB" id="9776227at2"/>
<evidence type="ECO:0000256" key="6">
    <source>
        <dbReference type="ARBA" id="ARBA00022989"/>
    </source>
</evidence>
<keyword evidence="4" id="KW-1003">Cell membrane</keyword>
<comment type="caution">
    <text evidence="10">The sequence shown here is derived from an EMBL/GenBank/DDBJ whole genome shotgun (WGS) entry which is preliminary data.</text>
</comment>
<dbReference type="EMBL" id="QKRX01000012">
    <property type="protein sequence ID" value="RAU17099.1"/>
    <property type="molecule type" value="Genomic_DNA"/>
</dbReference>
<dbReference type="GO" id="GO:0043190">
    <property type="term" value="C:ATP-binding cassette (ABC) transporter complex"/>
    <property type="evidence" value="ECO:0007669"/>
    <property type="project" value="InterPro"/>
</dbReference>
<gene>
    <name evidence="10" type="primary">lptG</name>
    <name evidence="10" type="ORF">DN062_14385</name>
</gene>
<dbReference type="GO" id="GO:0015920">
    <property type="term" value="P:lipopolysaccharide transport"/>
    <property type="evidence" value="ECO:0007669"/>
    <property type="project" value="TreeGrafter"/>
</dbReference>
<dbReference type="PANTHER" id="PTHR33529">
    <property type="entry name" value="SLR0882 PROTEIN-RELATED"/>
    <property type="match status" value="1"/>
</dbReference>
<keyword evidence="11" id="KW-1185">Reference proteome</keyword>
<keyword evidence="6 9" id="KW-1133">Transmembrane helix</keyword>
<comment type="subcellular location">
    <subcellularLocation>
        <location evidence="2">Cell membrane</location>
        <topology evidence="2">Multi-pass membrane protein</topology>
    </subcellularLocation>
</comment>
<keyword evidence="5 9" id="KW-0812">Transmembrane</keyword>
<keyword evidence="7 9" id="KW-0472">Membrane</keyword>
<evidence type="ECO:0000256" key="5">
    <source>
        <dbReference type="ARBA" id="ARBA00022692"/>
    </source>
</evidence>
<dbReference type="GO" id="GO:0055085">
    <property type="term" value="P:transmembrane transport"/>
    <property type="evidence" value="ECO:0007669"/>
    <property type="project" value="InterPro"/>
</dbReference>
<evidence type="ECO:0000256" key="1">
    <source>
        <dbReference type="ARBA" id="ARBA00002265"/>
    </source>
</evidence>
<feature type="transmembrane region" description="Helical" evidence="9">
    <location>
        <begin position="273"/>
        <end position="291"/>
    </location>
</feature>
<evidence type="ECO:0000313" key="10">
    <source>
        <dbReference type="EMBL" id="RAU17099.1"/>
    </source>
</evidence>
<feature type="transmembrane region" description="Helical" evidence="9">
    <location>
        <begin position="12"/>
        <end position="33"/>
    </location>
</feature>
<dbReference type="InterPro" id="IPR030923">
    <property type="entry name" value="LptG"/>
</dbReference>
<dbReference type="RefSeq" id="WP_112160005.1">
    <property type="nucleotide sequence ID" value="NZ_QKRX01000012.1"/>
</dbReference>
<dbReference type="AlphaFoldDB" id="A0A364NIZ4"/>
<dbReference type="PANTHER" id="PTHR33529:SF2">
    <property type="entry name" value="LIPOPOLYSACCHARIDE EXPORT SYSTEM PERMEASE PROTEIN LPTG"/>
    <property type="match status" value="1"/>
</dbReference>
<evidence type="ECO:0000256" key="2">
    <source>
        <dbReference type="ARBA" id="ARBA00004651"/>
    </source>
</evidence>
<comment type="function">
    <text evidence="1">Part of the ABC transporter complex LptBFG involved in the translocation of lipopolysaccharide (LPS) from the inner membrane to the outer membrane.</text>
</comment>
<dbReference type="InterPro" id="IPR005495">
    <property type="entry name" value="LptG/LptF_permease"/>
</dbReference>
<organism evidence="10 11">
    <name type="scientific">Nitrincola tibetensis</name>
    <dbReference type="NCBI Taxonomy" id="2219697"/>
    <lineage>
        <taxon>Bacteria</taxon>
        <taxon>Pseudomonadati</taxon>
        <taxon>Pseudomonadota</taxon>
        <taxon>Gammaproteobacteria</taxon>
        <taxon>Oceanospirillales</taxon>
        <taxon>Oceanospirillaceae</taxon>
        <taxon>Nitrincola</taxon>
    </lineage>
</organism>
<evidence type="ECO:0000256" key="7">
    <source>
        <dbReference type="ARBA" id="ARBA00023136"/>
    </source>
</evidence>
<sequence length="354" mass="38750">MSLMERYIIGHVLRSILLVLLVIIGLDCLMAFLDQLSNLNDFYTLSGAMSYVAWTFPRRVYEFIPMSSLVGAMLGLGLLASHSELTVMRAAGFSTARILLAVFKPVALLALGGMLLGQYVAPMTEQRAQSVRAVAMAGGGMVFSRAGLWHKEGSMFIHINAVESGEKLHGITRYLFDDNKQLRESSFAQSAEYDPQGYWLLRSIEHSFLSENEVRSESRLQERWDSGLTPELLAVVVVEPGDLSITGLYEYSTYLEAQGVKADTYQLAFWAKLLQPLSIGALVLIGVSFIFGPLRSVSVGQRIITGVVIGLVFKFGQDLLGPASSVFGFPPLFATLLPILISVMVGSLLLKRAG</sequence>
<name>A0A364NIZ4_9GAMM</name>
<evidence type="ECO:0000256" key="9">
    <source>
        <dbReference type="SAM" id="Phobius"/>
    </source>
</evidence>
<protein>
    <submittedName>
        <fullName evidence="10">LPS export ABC transporter permease LptG</fullName>
    </submittedName>
</protein>
<comment type="subunit">
    <text evidence="8">Component of the lipopolysaccharide transport and assembly complex. The LptBFG transporter is composed of two ATP-binding proteins (LptB) and two transmembrane proteins (LptF and LptG).</text>
</comment>
<accession>A0A364NIZ4</accession>
<reference evidence="10 11" key="1">
    <citation type="submission" date="2018-06" db="EMBL/GenBank/DDBJ databases">
        <title>Nitrincola tibetense sp. nov., isolated from Lake XuguoCo on Tibetan Plateau.</title>
        <authorList>
            <person name="Xing P."/>
        </authorList>
    </citation>
    <scope>NUCLEOTIDE SEQUENCE [LARGE SCALE GENOMIC DNA]</scope>
    <source>
        <strain evidence="11">xg18</strain>
    </source>
</reference>
<dbReference type="NCBIfam" id="TIGR04408">
    <property type="entry name" value="LptG_lptG"/>
    <property type="match status" value="1"/>
</dbReference>
<comment type="similarity">
    <text evidence="3">Belongs to the LptF/LptG family.</text>
</comment>
<feature type="transmembrane region" description="Helical" evidence="9">
    <location>
        <begin position="63"/>
        <end position="80"/>
    </location>
</feature>
<evidence type="ECO:0000256" key="4">
    <source>
        <dbReference type="ARBA" id="ARBA00022475"/>
    </source>
</evidence>
<evidence type="ECO:0000256" key="3">
    <source>
        <dbReference type="ARBA" id="ARBA00007725"/>
    </source>
</evidence>
<evidence type="ECO:0000256" key="8">
    <source>
        <dbReference type="ARBA" id="ARBA00026081"/>
    </source>
</evidence>